<dbReference type="EMBL" id="LXQA010386639">
    <property type="protein sequence ID" value="MCI48439.1"/>
    <property type="molecule type" value="Genomic_DNA"/>
</dbReference>
<organism evidence="1 2">
    <name type="scientific">Trifolium medium</name>
    <dbReference type="NCBI Taxonomy" id="97028"/>
    <lineage>
        <taxon>Eukaryota</taxon>
        <taxon>Viridiplantae</taxon>
        <taxon>Streptophyta</taxon>
        <taxon>Embryophyta</taxon>
        <taxon>Tracheophyta</taxon>
        <taxon>Spermatophyta</taxon>
        <taxon>Magnoliopsida</taxon>
        <taxon>eudicotyledons</taxon>
        <taxon>Gunneridae</taxon>
        <taxon>Pentapetalae</taxon>
        <taxon>rosids</taxon>
        <taxon>fabids</taxon>
        <taxon>Fabales</taxon>
        <taxon>Fabaceae</taxon>
        <taxon>Papilionoideae</taxon>
        <taxon>50 kb inversion clade</taxon>
        <taxon>NPAAA clade</taxon>
        <taxon>Hologalegina</taxon>
        <taxon>IRL clade</taxon>
        <taxon>Trifolieae</taxon>
        <taxon>Trifolium</taxon>
    </lineage>
</organism>
<sequence length="71" mass="7584">YAEATSLDHDIVPLLSQIVGLDRDLKISNEGLAEANKTLDCLRQMLVQVTNPEALVEPDPAVVGGALDAKK</sequence>
<feature type="non-terminal residue" evidence="1">
    <location>
        <position position="1"/>
    </location>
</feature>
<comment type="caution">
    <text evidence="1">The sequence shown here is derived from an EMBL/GenBank/DDBJ whole genome shotgun (WGS) entry which is preliminary data.</text>
</comment>
<keyword evidence="2" id="KW-1185">Reference proteome</keyword>
<dbReference type="AlphaFoldDB" id="A0A392SIG9"/>
<name>A0A392SIG9_9FABA</name>
<evidence type="ECO:0000313" key="1">
    <source>
        <dbReference type="EMBL" id="MCI48439.1"/>
    </source>
</evidence>
<evidence type="ECO:0000313" key="2">
    <source>
        <dbReference type="Proteomes" id="UP000265520"/>
    </source>
</evidence>
<proteinExistence type="predicted"/>
<reference evidence="1 2" key="1">
    <citation type="journal article" date="2018" name="Front. Plant Sci.">
        <title>Red Clover (Trifolium pratense) and Zigzag Clover (T. medium) - A Picture of Genomic Similarities and Differences.</title>
        <authorList>
            <person name="Dluhosova J."/>
            <person name="Istvanek J."/>
            <person name="Nedelnik J."/>
            <person name="Repkova J."/>
        </authorList>
    </citation>
    <scope>NUCLEOTIDE SEQUENCE [LARGE SCALE GENOMIC DNA]</scope>
    <source>
        <strain evidence="2">cv. 10/8</strain>
        <tissue evidence="1">Leaf</tissue>
    </source>
</reference>
<accession>A0A392SIG9</accession>
<protein>
    <submittedName>
        <fullName evidence="1">Uncharacterized protein</fullName>
    </submittedName>
</protein>
<dbReference type="Proteomes" id="UP000265520">
    <property type="component" value="Unassembled WGS sequence"/>
</dbReference>